<feature type="region of interest" description="Disordered" evidence="1">
    <location>
        <begin position="1"/>
        <end position="28"/>
    </location>
</feature>
<keyword evidence="3" id="KW-1185">Reference proteome</keyword>
<evidence type="ECO:0000256" key="1">
    <source>
        <dbReference type="SAM" id="MobiDB-lite"/>
    </source>
</evidence>
<name>A0A9N7YBL4_PLEPL</name>
<feature type="compositionally biased region" description="Polar residues" evidence="1">
    <location>
        <begin position="17"/>
        <end position="28"/>
    </location>
</feature>
<dbReference type="EMBL" id="CADEAL010000407">
    <property type="protein sequence ID" value="CAB1419733.1"/>
    <property type="molecule type" value="Genomic_DNA"/>
</dbReference>
<dbReference type="Proteomes" id="UP001153269">
    <property type="component" value="Unassembled WGS sequence"/>
</dbReference>
<reference evidence="2" key="1">
    <citation type="submission" date="2020-03" db="EMBL/GenBank/DDBJ databases">
        <authorList>
            <person name="Weist P."/>
        </authorList>
    </citation>
    <scope>NUCLEOTIDE SEQUENCE</scope>
</reference>
<sequence length="134" mass="15203">MGREMDSHCLAGHRGNVQPSPLHTQVDNSPTRRLREVLMGFQWQSNLAISQSALQALCFAEGGLLGLAQQRCITAWTHHVWVDPQQTCLNTAYLHTASQVTSSPQKRKRKLKMCERVPNQMLQPEITRESRIQT</sequence>
<proteinExistence type="predicted"/>
<comment type="caution">
    <text evidence="2">The sequence shown here is derived from an EMBL/GenBank/DDBJ whole genome shotgun (WGS) entry which is preliminary data.</text>
</comment>
<dbReference type="AlphaFoldDB" id="A0A9N7YBL4"/>
<protein>
    <submittedName>
        <fullName evidence="2">Uncharacterized protein</fullName>
    </submittedName>
</protein>
<accession>A0A9N7YBL4</accession>
<evidence type="ECO:0000313" key="3">
    <source>
        <dbReference type="Proteomes" id="UP001153269"/>
    </source>
</evidence>
<organism evidence="2 3">
    <name type="scientific">Pleuronectes platessa</name>
    <name type="common">European plaice</name>
    <dbReference type="NCBI Taxonomy" id="8262"/>
    <lineage>
        <taxon>Eukaryota</taxon>
        <taxon>Metazoa</taxon>
        <taxon>Chordata</taxon>
        <taxon>Craniata</taxon>
        <taxon>Vertebrata</taxon>
        <taxon>Euteleostomi</taxon>
        <taxon>Actinopterygii</taxon>
        <taxon>Neopterygii</taxon>
        <taxon>Teleostei</taxon>
        <taxon>Neoteleostei</taxon>
        <taxon>Acanthomorphata</taxon>
        <taxon>Carangaria</taxon>
        <taxon>Pleuronectiformes</taxon>
        <taxon>Pleuronectoidei</taxon>
        <taxon>Pleuronectidae</taxon>
        <taxon>Pleuronectes</taxon>
    </lineage>
</organism>
<evidence type="ECO:0000313" key="2">
    <source>
        <dbReference type="EMBL" id="CAB1419733.1"/>
    </source>
</evidence>
<gene>
    <name evidence="2" type="ORF">PLEPLA_LOCUS7584</name>
</gene>